<dbReference type="Proteomes" id="UP000076532">
    <property type="component" value="Unassembled WGS sequence"/>
</dbReference>
<dbReference type="OrthoDB" id="167809at2759"/>
<keyword evidence="2" id="KW-1185">Reference proteome</keyword>
<gene>
    <name evidence="1" type="ORF">FIBSPDRAFT_949568</name>
</gene>
<dbReference type="EMBL" id="KV417515">
    <property type="protein sequence ID" value="KZP26392.1"/>
    <property type="molecule type" value="Genomic_DNA"/>
</dbReference>
<dbReference type="AlphaFoldDB" id="A0A166PSA4"/>
<evidence type="ECO:0000313" key="2">
    <source>
        <dbReference type="Proteomes" id="UP000076532"/>
    </source>
</evidence>
<name>A0A166PSA4_9AGAM</name>
<proteinExistence type="predicted"/>
<dbReference type="InterPro" id="IPR036380">
    <property type="entry name" value="Isochorismatase-like_sf"/>
</dbReference>
<reference evidence="1 2" key="1">
    <citation type="journal article" date="2016" name="Mol. Biol. Evol.">
        <title>Comparative Genomics of Early-Diverging Mushroom-Forming Fungi Provides Insights into the Origins of Lignocellulose Decay Capabilities.</title>
        <authorList>
            <person name="Nagy L.G."/>
            <person name="Riley R."/>
            <person name="Tritt A."/>
            <person name="Adam C."/>
            <person name="Daum C."/>
            <person name="Floudas D."/>
            <person name="Sun H."/>
            <person name="Yadav J.S."/>
            <person name="Pangilinan J."/>
            <person name="Larsson K.H."/>
            <person name="Matsuura K."/>
            <person name="Barry K."/>
            <person name="Labutti K."/>
            <person name="Kuo R."/>
            <person name="Ohm R.A."/>
            <person name="Bhattacharya S.S."/>
            <person name="Shirouzu T."/>
            <person name="Yoshinaga Y."/>
            <person name="Martin F.M."/>
            <person name="Grigoriev I.V."/>
            <person name="Hibbett D.S."/>
        </authorList>
    </citation>
    <scope>NUCLEOTIDE SEQUENCE [LARGE SCALE GENOMIC DNA]</scope>
    <source>
        <strain evidence="1 2">CBS 109695</strain>
    </source>
</reference>
<evidence type="ECO:0000313" key="1">
    <source>
        <dbReference type="EMBL" id="KZP26392.1"/>
    </source>
</evidence>
<protein>
    <submittedName>
        <fullName evidence="1">Uncharacterized protein</fullName>
    </submittedName>
</protein>
<dbReference type="Gene3D" id="3.40.50.850">
    <property type="entry name" value="Isochorismatase-like"/>
    <property type="match status" value="1"/>
</dbReference>
<accession>A0A166PSA4</accession>
<sequence>MDDSASAVTGLGKDICEGFVCTPTPTNGEKRKDQFRPSRATHPSCGIAFLSFAVPLVHEPVISKSVNSSFIGMRLEALLKERQVHRLFIQELSTDHHNQPEYVYDVPTQSRASSSDSQSWVLLIKEQVARIKDHEDYIIVKIPIVMRDKK</sequence>
<organism evidence="1 2">
    <name type="scientific">Athelia psychrophila</name>
    <dbReference type="NCBI Taxonomy" id="1759441"/>
    <lineage>
        <taxon>Eukaryota</taxon>
        <taxon>Fungi</taxon>
        <taxon>Dikarya</taxon>
        <taxon>Basidiomycota</taxon>
        <taxon>Agaricomycotina</taxon>
        <taxon>Agaricomycetes</taxon>
        <taxon>Agaricomycetidae</taxon>
        <taxon>Atheliales</taxon>
        <taxon>Atheliaceae</taxon>
        <taxon>Athelia</taxon>
    </lineage>
</organism>